<dbReference type="PANTHER" id="PTHR33164:SF43">
    <property type="entry name" value="HTH-TYPE TRANSCRIPTIONAL REPRESSOR YETL"/>
    <property type="match status" value="1"/>
</dbReference>
<keyword evidence="4" id="KW-1185">Reference proteome</keyword>
<dbReference type="PROSITE" id="PS50995">
    <property type="entry name" value="HTH_MARR_2"/>
    <property type="match status" value="1"/>
</dbReference>
<dbReference type="PANTHER" id="PTHR33164">
    <property type="entry name" value="TRANSCRIPTIONAL REGULATOR, MARR FAMILY"/>
    <property type="match status" value="1"/>
</dbReference>
<dbReference type="InterPro" id="IPR000835">
    <property type="entry name" value="HTH_MarR-typ"/>
</dbReference>
<organism evidence="3 4">
    <name type="scientific">Zafaria cholistanensis</name>
    <dbReference type="NCBI Taxonomy" id="1682741"/>
    <lineage>
        <taxon>Bacteria</taxon>
        <taxon>Bacillati</taxon>
        <taxon>Actinomycetota</taxon>
        <taxon>Actinomycetes</taxon>
        <taxon>Micrococcales</taxon>
        <taxon>Micrococcaceae</taxon>
        <taxon>Zafaria</taxon>
    </lineage>
</organism>
<feature type="region of interest" description="Disordered" evidence="1">
    <location>
        <begin position="107"/>
        <end position="128"/>
    </location>
</feature>
<evidence type="ECO:0000259" key="2">
    <source>
        <dbReference type="PROSITE" id="PS50995"/>
    </source>
</evidence>
<dbReference type="Pfam" id="PF12802">
    <property type="entry name" value="MarR_2"/>
    <property type="match status" value="1"/>
</dbReference>
<protein>
    <submittedName>
        <fullName evidence="3">MarR family transcriptional regulator</fullName>
    </submittedName>
</protein>
<dbReference type="Gene3D" id="1.10.10.10">
    <property type="entry name" value="Winged helix-like DNA-binding domain superfamily/Winged helix DNA-binding domain"/>
    <property type="match status" value="1"/>
</dbReference>
<dbReference type="Proteomes" id="UP000325307">
    <property type="component" value="Unassembled WGS sequence"/>
</dbReference>
<gene>
    <name evidence="3" type="ORF">NCCP1664_17510</name>
</gene>
<evidence type="ECO:0000313" key="4">
    <source>
        <dbReference type="Proteomes" id="UP000325307"/>
    </source>
</evidence>
<dbReference type="RefSeq" id="WP_225873765.1">
    <property type="nucleotide sequence ID" value="NZ_BKDJ01000008.1"/>
</dbReference>
<dbReference type="InterPro" id="IPR036388">
    <property type="entry name" value="WH-like_DNA-bd_sf"/>
</dbReference>
<dbReference type="InterPro" id="IPR036390">
    <property type="entry name" value="WH_DNA-bd_sf"/>
</dbReference>
<evidence type="ECO:0000256" key="1">
    <source>
        <dbReference type="SAM" id="MobiDB-lite"/>
    </source>
</evidence>
<name>A0A5A7NR77_9MICC</name>
<dbReference type="SMART" id="SM00347">
    <property type="entry name" value="HTH_MARR"/>
    <property type="match status" value="1"/>
</dbReference>
<dbReference type="GO" id="GO:0006950">
    <property type="term" value="P:response to stress"/>
    <property type="evidence" value="ECO:0007669"/>
    <property type="project" value="TreeGrafter"/>
</dbReference>
<reference evidence="3 4" key="1">
    <citation type="submission" date="2019-09" db="EMBL/GenBank/DDBJ databases">
        <title>Arthrobacter zafarii sp. nov., a moderately thermotolerant and halotolerant actinobacterium isolated from Cholistan desert soil of Pakistan.</title>
        <authorList>
            <person name="Amin A."/>
            <person name="Ahmed I."/>
            <person name="Khalid N."/>
            <person name="Schumann P."/>
            <person name="Busse H.J."/>
            <person name="Khan I.U."/>
            <person name="Li S."/>
            <person name="Li W.J."/>
        </authorList>
    </citation>
    <scope>NUCLEOTIDE SEQUENCE [LARGE SCALE GENOMIC DNA]</scope>
    <source>
        <strain evidence="3 4">NCCP-1664</strain>
    </source>
</reference>
<sequence>MPYEDLSVRASKSGDWHPGSLPDAIDVLNLLRAYRRAESRMRSKTRDSMGMGETDLAALRYLLRETQAGRHVRQRDLAQALEISNPSVSGLVDRLCRDGYAERVSHPEDRRSVAIRPTQRSEEEAVPTLEDIHQRELAATESLTSDERATVAKFLTLLRDSLS</sequence>
<evidence type="ECO:0000313" key="3">
    <source>
        <dbReference type="EMBL" id="GER23255.1"/>
    </source>
</evidence>
<proteinExistence type="predicted"/>
<dbReference type="SUPFAM" id="SSF46785">
    <property type="entry name" value="Winged helix' DNA-binding domain"/>
    <property type="match status" value="1"/>
</dbReference>
<dbReference type="PRINTS" id="PR00598">
    <property type="entry name" value="HTHMARR"/>
</dbReference>
<accession>A0A5A7NR77</accession>
<comment type="caution">
    <text evidence="3">The sequence shown here is derived from an EMBL/GenBank/DDBJ whole genome shotgun (WGS) entry which is preliminary data.</text>
</comment>
<dbReference type="GO" id="GO:0003700">
    <property type="term" value="F:DNA-binding transcription factor activity"/>
    <property type="evidence" value="ECO:0007669"/>
    <property type="project" value="InterPro"/>
</dbReference>
<dbReference type="AlphaFoldDB" id="A0A5A7NR77"/>
<feature type="domain" description="HTH marR-type" evidence="2">
    <location>
        <begin position="24"/>
        <end position="160"/>
    </location>
</feature>
<dbReference type="InterPro" id="IPR039422">
    <property type="entry name" value="MarR/SlyA-like"/>
</dbReference>
<dbReference type="EMBL" id="BKDJ01000008">
    <property type="protein sequence ID" value="GER23255.1"/>
    <property type="molecule type" value="Genomic_DNA"/>
</dbReference>